<dbReference type="OrthoDB" id="6629008at2759"/>
<evidence type="ECO:0000313" key="1">
    <source>
        <dbReference type="EMBL" id="KAF0715149.1"/>
    </source>
</evidence>
<evidence type="ECO:0000313" key="2">
    <source>
        <dbReference type="Proteomes" id="UP000478052"/>
    </source>
</evidence>
<feature type="non-terminal residue" evidence="1">
    <location>
        <position position="63"/>
    </location>
</feature>
<gene>
    <name evidence="1" type="ORF">FWK35_00030953</name>
</gene>
<name>A0A6G0W0Q3_APHCR</name>
<protein>
    <submittedName>
        <fullName evidence="1">Uncharacterized protein</fullName>
    </submittedName>
</protein>
<proteinExistence type="predicted"/>
<sequence length="63" mass="7136">MFNTDGLPLSKSSSSQLWPILGSVIGFKEVFVIGLYHSFSSKPKDVDIYFHDFLQEAKLLVEE</sequence>
<dbReference type="AlphaFoldDB" id="A0A6G0W0Q3"/>
<keyword evidence="2" id="KW-1185">Reference proteome</keyword>
<dbReference type="EMBL" id="VUJU01010236">
    <property type="protein sequence ID" value="KAF0715149.1"/>
    <property type="molecule type" value="Genomic_DNA"/>
</dbReference>
<reference evidence="1 2" key="1">
    <citation type="submission" date="2019-08" db="EMBL/GenBank/DDBJ databases">
        <title>Whole genome of Aphis craccivora.</title>
        <authorList>
            <person name="Voronova N.V."/>
            <person name="Shulinski R.S."/>
            <person name="Bandarenka Y.V."/>
            <person name="Zhorov D.G."/>
            <person name="Warner D."/>
        </authorList>
    </citation>
    <scope>NUCLEOTIDE SEQUENCE [LARGE SCALE GENOMIC DNA]</scope>
    <source>
        <strain evidence="1">180601</strain>
        <tissue evidence="1">Whole Body</tissue>
    </source>
</reference>
<dbReference type="Proteomes" id="UP000478052">
    <property type="component" value="Unassembled WGS sequence"/>
</dbReference>
<organism evidence="1 2">
    <name type="scientific">Aphis craccivora</name>
    <name type="common">Cowpea aphid</name>
    <dbReference type="NCBI Taxonomy" id="307492"/>
    <lineage>
        <taxon>Eukaryota</taxon>
        <taxon>Metazoa</taxon>
        <taxon>Ecdysozoa</taxon>
        <taxon>Arthropoda</taxon>
        <taxon>Hexapoda</taxon>
        <taxon>Insecta</taxon>
        <taxon>Pterygota</taxon>
        <taxon>Neoptera</taxon>
        <taxon>Paraneoptera</taxon>
        <taxon>Hemiptera</taxon>
        <taxon>Sternorrhyncha</taxon>
        <taxon>Aphidomorpha</taxon>
        <taxon>Aphidoidea</taxon>
        <taxon>Aphididae</taxon>
        <taxon>Aphidini</taxon>
        <taxon>Aphis</taxon>
        <taxon>Aphis</taxon>
    </lineage>
</organism>
<comment type="caution">
    <text evidence="1">The sequence shown here is derived from an EMBL/GenBank/DDBJ whole genome shotgun (WGS) entry which is preliminary data.</text>
</comment>
<accession>A0A6G0W0Q3</accession>